<dbReference type="Proteomes" id="UP001162131">
    <property type="component" value="Unassembled WGS sequence"/>
</dbReference>
<keyword evidence="3" id="KW-1185">Reference proteome</keyword>
<reference evidence="2" key="1">
    <citation type="submission" date="2021-09" db="EMBL/GenBank/DDBJ databases">
        <authorList>
            <consortium name="AG Swart"/>
            <person name="Singh M."/>
            <person name="Singh A."/>
            <person name="Seah K."/>
            <person name="Emmerich C."/>
        </authorList>
    </citation>
    <scope>NUCLEOTIDE SEQUENCE</scope>
    <source>
        <strain evidence="2">ATCC30299</strain>
    </source>
</reference>
<keyword evidence="1" id="KW-0812">Transmembrane</keyword>
<keyword evidence="1" id="KW-0472">Membrane</keyword>
<evidence type="ECO:0000313" key="3">
    <source>
        <dbReference type="Proteomes" id="UP001162131"/>
    </source>
</evidence>
<sequence>MSYIFLKAVLVIKINIILLINNYIYSGYLSDMDKPFYIGSAIAATVGTAWILYRFSDDRTPNNNFLSQKDVISILRDLHEELNQVYIAIAAYSKNIQEKSNYLVNEGKIKEIVFQHTCIPKQIEKAESKVYKKYSTTEALFKNACKNIYNNNEEIANIMKGMQEIFENSFKGIMPGKFVPDFFNAEATLNLLEESYEVSIREICNQIESWRESGMQIEVIKNMYKNNKSEINRRIDEAKETIYRKFNIAKFHEPPEKIVQNAIKKYCFNDLRFKQRIEEMERNFKSEMATLI</sequence>
<accession>A0AAU9K682</accession>
<proteinExistence type="predicted"/>
<keyword evidence="1" id="KW-1133">Transmembrane helix</keyword>
<feature type="transmembrane region" description="Helical" evidence="1">
    <location>
        <begin position="5"/>
        <end position="24"/>
    </location>
</feature>
<dbReference type="EMBL" id="CAJZBQ010000055">
    <property type="protein sequence ID" value="CAG9332692.1"/>
    <property type="molecule type" value="Genomic_DNA"/>
</dbReference>
<evidence type="ECO:0000313" key="2">
    <source>
        <dbReference type="EMBL" id="CAG9332692.1"/>
    </source>
</evidence>
<gene>
    <name evidence="2" type="ORF">BSTOLATCC_MIC56984</name>
</gene>
<feature type="transmembrane region" description="Helical" evidence="1">
    <location>
        <begin position="36"/>
        <end position="53"/>
    </location>
</feature>
<dbReference type="AlphaFoldDB" id="A0AAU9K682"/>
<protein>
    <submittedName>
        <fullName evidence="2">Uncharacterized protein</fullName>
    </submittedName>
</protein>
<comment type="caution">
    <text evidence="2">The sequence shown here is derived from an EMBL/GenBank/DDBJ whole genome shotgun (WGS) entry which is preliminary data.</text>
</comment>
<organism evidence="2 3">
    <name type="scientific">Blepharisma stoltei</name>
    <dbReference type="NCBI Taxonomy" id="1481888"/>
    <lineage>
        <taxon>Eukaryota</taxon>
        <taxon>Sar</taxon>
        <taxon>Alveolata</taxon>
        <taxon>Ciliophora</taxon>
        <taxon>Postciliodesmatophora</taxon>
        <taxon>Heterotrichea</taxon>
        <taxon>Heterotrichida</taxon>
        <taxon>Blepharismidae</taxon>
        <taxon>Blepharisma</taxon>
    </lineage>
</organism>
<name>A0AAU9K682_9CILI</name>
<evidence type="ECO:0000256" key="1">
    <source>
        <dbReference type="SAM" id="Phobius"/>
    </source>
</evidence>